<keyword evidence="3" id="KW-1185">Reference proteome</keyword>
<feature type="region of interest" description="Disordered" evidence="1">
    <location>
        <begin position="1"/>
        <end position="26"/>
    </location>
</feature>
<feature type="region of interest" description="Disordered" evidence="1">
    <location>
        <begin position="42"/>
        <end position="63"/>
    </location>
</feature>
<sequence length="294" mass="32249">MAAAAAKPGEDLPPAPGMSDSQASVPQQFQAKLPAWGLKRAATSRGSVVGQQQQGDKKLKATDLKQQTEQVMNSRNLGPLKALAVVLTRVAISSSRGVADLIGACFSCFPSQAEHPVVEDMKAAGQQFATTCKELGKDRDLGPPWPHMWMPLLQALLHHDKTPIKSQQALHIYWEANESGDNCSLQNLQARVRYCRIRPTCYNKKKGQKPTNFKAQIMLSAQLLAAPISFQGQPVGGIHQATCEALHAVGGQIQAMRTSEKKGDRRERRNGFLAISACRRQRTRRYRSQKKSTG</sequence>
<gene>
    <name evidence="2" type="ORF">PCOR1329_LOCUS65348</name>
</gene>
<comment type="caution">
    <text evidence="2">The sequence shown here is derived from an EMBL/GenBank/DDBJ whole genome shotgun (WGS) entry which is preliminary data.</text>
</comment>
<organism evidence="2 3">
    <name type="scientific">Prorocentrum cordatum</name>
    <dbReference type="NCBI Taxonomy" id="2364126"/>
    <lineage>
        <taxon>Eukaryota</taxon>
        <taxon>Sar</taxon>
        <taxon>Alveolata</taxon>
        <taxon>Dinophyceae</taxon>
        <taxon>Prorocentrales</taxon>
        <taxon>Prorocentraceae</taxon>
        <taxon>Prorocentrum</taxon>
    </lineage>
</organism>
<evidence type="ECO:0000256" key="1">
    <source>
        <dbReference type="SAM" id="MobiDB-lite"/>
    </source>
</evidence>
<protein>
    <submittedName>
        <fullName evidence="2">Uncharacterized protein</fullName>
    </submittedName>
</protein>
<evidence type="ECO:0000313" key="3">
    <source>
        <dbReference type="Proteomes" id="UP001189429"/>
    </source>
</evidence>
<accession>A0ABN9W9X2</accession>
<evidence type="ECO:0000313" key="2">
    <source>
        <dbReference type="EMBL" id="CAK0883041.1"/>
    </source>
</evidence>
<name>A0ABN9W9X2_9DINO</name>
<reference evidence="2" key="1">
    <citation type="submission" date="2023-10" db="EMBL/GenBank/DDBJ databases">
        <authorList>
            <person name="Chen Y."/>
            <person name="Shah S."/>
            <person name="Dougan E. K."/>
            <person name="Thang M."/>
            <person name="Chan C."/>
        </authorList>
    </citation>
    <scope>NUCLEOTIDE SEQUENCE [LARGE SCALE GENOMIC DNA]</scope>
</reference>
<dbReference type="Proteomes" id="UP001189429">
    <property type="component" value="Unassembled WGS sequence"/>
</dbReference>
<dbReference type="EMBL" id="CAUYUJ010018367">
    <property type="protein sequence ID" value="CAK0883041.1"/>
    <property type="molecule type" value="Genomic_DNA"/>
</dbReference>
<proteinExistence type="predicted"/>